<proteinExistence type="predicted"/>
<sequence length="85" mass="9688">MIYVDNFYIKVLEDIIEPEADLGIIIPYAIVRLLEKTNIFGIPDTLTNGLIFLESFFHDLPEMPGHVGVLPDLEKKLLSDLFINN</sequence>
<dbReference type="AlphaFoldDB" id="A0A0F9PGP1"/>
<reference evidence="1" key="1">
    <citation type="journal article" date="2015" name="Nature">
        <title>Complex archaea that bridge the gap between prokaryotes and eukaryotes.</title>
        <authorList>
            <person name="Spang A."/>
            <person name="Saw J.H."/>
            <person name="Jorgensen S.L."/>
            <person name="Zaremba-Niedzwiedzka K."/>
            <person name="Martijn J."/>
            <person name="Lind A.E."/>
            <person name="van Eijk R."/>
            <person name="Schleper C."/>
            <person name="Guy L."/>
            <person name="Ettema T.J."/>
        </authorList>
    </citation>
    <scope>NUCLEOTIDE SEQUENCE</scope>
</reference>
<gene>
    <name evidence="1" type="ORF">LCGC14_1217930</name>
</gene>
<name>A0A0F9PGP1_9ZZZZ</name>
<accession>A0A0F9PGP1</accession>
<evidence type="ECO:0000313" key="1">
    <source>
        <dbReference type="EMBL" id="KKM92487.1"/>
    </source>
</evidence>
<comment type="caution">
    <text evidence="1">The sequence shown here is derived from an EMBL/GenBank/DDBJ whole genome shotgun (WGS) entry which is preliminary data.</text>
</comment>
<organism evidence="1">
    <name type="scientific">marine sediment metagenome</name>
    <dbReference type="NCBI Taxonomy" id="412755"/>
    <lineage>
        <taxon>unclassified sequences</taxon>
        <taxon>metagenomes</taxon>
        <taxon>ecological metagenomes</taxon>
    </lineage>
</organism>
<protein>
    <submittedName>
        <fullName evidence="1">Uncharacterized protein</fullName>
    </submittedName>
</protein>
<dbReference type="EMBL" id="LAZR01006386">
    <property type="protein sequence ID" value="KKM92487.1"/>
    <property type="molecule type" value="Genomic_DNA"/>
</dbReference>